<proteinExistence type="inferred from homology"/>
<reference evidence="4" key="1">
    <citation type="submission" date="2022-11" db="UniProtKB">
        <authorList>
            <consortium name="WormBaseParasite"/>
        </authorList>
    </citation>
    <scope>IDENTIFICATION</scope>
</reference>
<dbReference type="InterPro" id="IPR011022">
    <property type="entry name" value="Arrestin_C-like"/>
</dbReference>
<dbReference type="InterPro" id="IPR050357">
    <property type="entry name" value="Arrestin_domain-protein"/>
</dbReference>
<dbReference type="InterPro" id="IPR011021">
    <property type="entry name" value="Arrestin-like_N"/>
</dbReference>
<dbReference type="PANTHER" id="PTHR11188">
    <property type="entry name" value="ARRESTIN DOMAIN CONTAINING PROTEIN"/>
    <property type="match status" value="1"/>
</dbReference>
<dbReference type="OMA" id="PLITIKY"/>
<accession>A0A915KGX7</accession>
<dbReference type="GO" id="GO:0015031">
    <property type="term" value="P:protein transport"/>
    <property type="evidence" value="ECO:0007669"/>
    <property type="project" value="TreeGrafter"/>
</dbReference>
<sequence length="409" mass="45917">MVKITALDIEFENPYVFAGQWLQGFVVFDVGRKPQRVKNLTLRLNGKTKVAWPAGATIAAESSKEIQILDEKLDLSPFLARIQLNNNGKLPPGVHKIPFAYILPPDLPSSFGGDDKFGYVCYTAKVNLENSHKISWPFTIVGIEDLNWHPYAALPVTFKEQSSAPSFWSLFNRWTTSGSSSNDAAISLVLQIERTAFVPGESVRLNAEVLNRSNKKIKNTCVHLRQGILYKTSQNSKRKREIIKVIAQNDHCEIHPGGVDRWEWEELKIPLDAPPSFMRGSPLITIKYDLIFTVDQTLITLIVPIIIGTVPFLPGNLRTVQLKALPWSEQQIYEHLNCNAAGQRRSTANSFTTAVPVQVNGYNQKSNGGNLEQIYADRKILSEYNGVNGHCNNQVQSAHRRVIKIEEID</sequence>
<dbReference type="WBParaSite" id="nRc.2.0.1.t37640-RA">
    <property type="protein sequence ID" value="nRc.2.0.1.t37640-RA"/>
    <property type="gene ID" value="nRc.2.0.1.g37640"/>
</dbReference>
<dbReference type="SUPFAM" id="SSF81296">
    <property type="entry name" value="E set domains"/>
    <property type="match status" value="2"/>
</dbReference>
<evidence type="ECO:0000259" key="2">
    <source>
        <dbReference type="SMART" id="SM01017"/>
    </source>
</evidence>
<dbReference type="Proteomes" id="UP000887565">
    <property type="component" value="Unplaced"/>
</dbReference>
<keyword evidence="3" id="KW-1185">Reference proteome</keyword>
<evidence type="ECO:0000256" key="1">
    <source>
        <dbReference type="ARBA" id="ARBA00005298"/>
    </source>
</evidence>
<name>A0A915KGX7_ROMCU</name>
<dbReference type="InterPro" id="IPR014756">
    <property type="entry name" value="Ig_E-set"/>
</dbReference>
<evidence type="ECO:0000313" key="3">
    <source>
        <dbReference type="Proteomes" id="UP000887565"/>
    </source>
</evidence>
<protein>
    <submittedName>
        <fullName evidence="4">Arrestin C-terminal-like domain-containing protein</fullName>
    </submittedName>
</protein>
<feature type="domain" description="Arrestin C-terminal-like" evidence="2">
    <location>
        <begin position="182"/>
        <end position="312"/>
    </location>
</feature>
<comment type="similarity">
    <text evidence="1">Belongs to the arrestin family.</text>
</comment>
<dbReference type="Pfam" id="PF02752">
    <property type="entry name" value="Arrestin_C"/>
    <property type="match status" value="1"/>
</dbReference>
<dbReference type="Pfam" id="PF00339">
    <property type="entry name" value="Arrestin_N"/>
    <property type="match status" value="1"/>
</dbReference>
<dbReference type="GO" id="GO:0005737">
    <property type="term" value="C:cytoplasm"/>
    <property type="evidence" value="ECO:0007669"/>
    <property type="project" value="TreeGrafter"/>
</dbReference>
<organism evidence="3 4">
    <name type="scientific">Romanomermis culicivorax</name>
    <name type="common">Nematode worm</name>
    <dbReference type="NCBI Taxonomy" id="13658"/>
    <lineage>
        <taxon>Eukaryota</taxon>
        <taxon>Metazoa</taxon>
        <taxon>Ecdysozoa</taxon>
        <taxon>Nematoda</taxon>
        <taxon>Enoplea</taxon>
        <taxon>Dorylaimia</taxon>
        <taxon>Mermithida</taxon>
        <taxon>Mermithoidea</taxon>
        <taxon>Mermithidae</taxon>
        <taxon>Romanomermis</taxon>
    </lineage>
</organism>
<evidence type="ECO:0000313" key="4">
    <source>
        <dbReference type="WBParaSite" id="nRc.2.0.1.t37640-RA"/>
    </source>
</evidence>
<dbReference type="PANTHER" id="PTHR11188:SF176">
    <property type="entry name" value="ARRESTIN DOMAIN-CONTAINING PROTEIN 1"/>
    <property type="match status" value="1"/>
</dbReference>
<dbReference type="Gene3D" id="2.60.40.640">
    <property type="match status" value="2"/>
</dbReference>
<dbReference type="SMART" id="SM01017">
    <property type="entry name" value="Arrestin_C"/>
    <property type="match status" value="1"/>
</dbReference>
<dbReference type="InterPro" id="IPR014752">
    <property type="entry name" value="Arrestin-like_C"/>
</dbReference>
<dbReference type="AlphaFoldDB" id="A0A915KGX7"/>